<feature type="domain" description="D-apionate lactonase C-terminal" evidence="3">
    <location>
        <begin position="567"/>
        <end position="639"/>
    </location>
</feature>
<organism evidence="4 5">
    <name type="scientific">Jannaschia aquimarina</name>
    <dbReference type="NCBI Taxonomy" id="935700"/>
    <lineage>
        <taxon>Bacteria</taxon>
        <taxon>Pseudomonadati</taxon>
        <taxon>Pseudomonadota</taxon>
        <taxon>Alphaproteobacteria</taxon>
        <taxon>Rhodobacterales</taxon>
        <taxon>Roseobacteraceae</taxon>
        <taxon>Jannaschia</taxon>
    </lineage>
</organism>
<dbReference type="EMBL" id="JYFE01000047">
    <property type="protein sequence ID" value="KIT15638.1"/>
    <property type="molecule type" value="Genomic_DNA"/>
</dbReference>
<feature type="domain" description="D-apionate lactonase TIM barrel" evidence="2">
    <location>
        <begin position="258"/>
        <end position="554"/>
    </location>
</feature>
<dbReference type="InterPro" id="IPR058788">
    <property type="entry name" value="ApnL_N"/>
</dbReference>
<dbReference type="RefSeq" id="WP_043919416.1">
    <property type="nucleotide sequence ID" value="NZ_FZPF01000004.1"/>
</dbReference>
<sequence>MTLTRALALFGTEEDVPAPRILRAGHLTAELEAGNLRYIRWNGEEVLRAVSFIVRDKDWGTYAPEISDMSVEEDEAGFRVTYSAVAREGEDSFAYDARIEGRPDGTLTFQGRGESPSGFLTNRTGFVILHPINGIAGEPVTIEHTGGDTVEGRFPVIIDPVQPMMDLRALTHTTPGGLTVRTLMEGDTYEMEDQRNWTDASYKTYVRPLALPWPYRIEPGETIDQTVTVTVSGQGAATTASGAVKIATGSEIGPMPPLGLGLRPEDADTALAQTDALRALGPAYLMLHHDPRAGHDRATLEAMLGIARAIGASPWLEAVIAEANDDAAGAEVAALGHLAADLGAPFGTVLLSPAPDLKCTLPGSVWPDAPDAAGLYDAARAAFPKARIGGGMFSYFTELNRKHPPDGKLDLVSFTTSPMVHAGDDRSVMETREAHGAIIASVRDIAGGTPWAVGPSAIGVRDNPYGEAAKANPENIRQAMNWNDPRQRGLFGAAWTLGYASDFAAGGASAVALGGCTGPFGAVAAPANFPQPGWEAGQLFPVFHVLRGLARLEGATLLDLGLPASGPVAGLAAREEGGTEIWLANRRPEPIEVALPNGAAGAILDAGSLEAARSDPAFLDAAEPLDGRVTLDAHAILRLRT</sequence>
<dbReference type="AlphaFoldDB" id="A0A0D1D6P2"/>
<proteinExistence type="predicted"/>
<dbReference type="STRING" id="935700.jaqu_26190"/>
<protein>
    <submittedName>
        <fullName evidence="4">Uncharacterized protein</fullName>
    </submittedName>
</protein>
<dbReference type="Pfam" id="PF25839">
    <property type="entry name" value="Apionate_lact_C"/>
    <property type="match status" value="1"/>
</dbReference>
<reference evidence="4 5" key="1">
    <citation type="submission" date="2015-02" db="EMBL/GenBank/DDBJ databases">
        <title>Genome Sequence of Jannaschia aquimarina DSM28248, a member of the Roseobacter clade.</title>
        <authorList>
            <person name="Voget S."/>
            <person name="Daniel R."/>
        </authorList>
    </citation>
    <scope>NUCLEOTIDE SEQUENCE [LARGE SCALE GENOMIC DNA]</scope>
    <source>
        <strain evidence="4 5">GSW-M26</strain>
    </source>
</reference>
<evidence type="ECO:0000259" key="2">
    <source>
        <dbReference type="Pfam" id="PF25838"/>
    </source>
</evidence>
<evidence type="ECO:0000259" key="1">
    <source>
        <dbReference type="Pfam" id="PF25837"/>
    </source>
</evidence>
<feature type="domain" description="D-apionate lactonase N-terminal" evidence="1">
    <location>
        <begin position="8"/>
        <end position="233"/>
    </location>
</feature>
<dbReference type="InterPro" id="IPR058787">
    <property type="entry name" value="ApnL_M"/>
</dbReference>
<name>A0A0D1D6P2_9RHOB</name>
<evidence type="ECO:0000313" key="4">
    <source>
        <dbReference type="EMBL" id="KIT15638.1"/>
    </source>
</evidence>
<gene>
    <name evidence="4" type="ORF">jaqu_26190</name>
</gene>
<evidence type="ECO:0000313" key="5">
    <source>
        <dbReference type="Proteomes" id="UP000032232"/>
    </source>
</evidence>
<dbReference type="InterPro" id="IPR058789">
    <property type="entry name" value="ApnL_C"/>
</dbReference>
<dbReference type="PATRIC" id="fig|935700.4.peg.2703"/>
<dbReference type="Pfam" id="PF25837">
    <property type="entry name" value="Apionate_lact_N"/>
    <property type="match status" value="1"/>
</dbReference>
<evidence type="ECO:0000259" key="3">
    <source>
        <dbReference type="Pfam" id="PF25839"/>
    </source>
</evidence>
<dbReference type="Proteomes" id="UP000032232">
    <property type="component" value="Unassembled WGS sequence"/>
</dbReference>
<dbReference type="OrthoDB" id="931854at2"/>
<accession>A0A0D1D6P2</accession>
<dbReference type="Pfam" id="PF25838">
    <property type="entry name" value="Apionate_lact_M"/>
    <property type="match status" value="1"/>
</dbReference>
<comment type="caution">
    <text evidence="4">The sequence shown here is derived from an EMBL/GenBank/DDBJ whole genome shotgun (WGS) entry which is preliminary data.</text>
</comment>
<keyword evidence="5" id="KW-1185">Reference proteome</keyword>